<feature type="region of interest" description="Disordered" evidence="7">
    <location>
        <begin position="334"/>
        <end position="372"/>
    </location>
</feature>
<feature type="transmembrane region" description="Helical" evidence="8">
    <location>
        <begin position="413"/>
        <end position="433"/>
    </location>
</feature>
<feature type="compositionally biased region" description="Basic residues" evidence="7">
    <location>
        <begin position="84"/>
        <end position="96"/>
    </location>
</feature>
<evidence type="ECO:0000256" key="7">
    <source>
        <dbReference type="SAM" id="MobiDB-lite"/>
    </source>
</evidence>
<dbReference type="GO" id="GO:0003682">
    <property type="term" value="F:chromatin binding"/>
    <property type="evidence" value="ECO:0007669"/>
    <property type="project" value="InterPro"/>
</dbReference>
<dbReference type="KEGG" id="kla:KLLA0_B01826g"/>
<dbReference type="GO" id="GO:0005783">
    <property type="term" value="C:endoplasmic reticulum"/>
    <property type="evidence" value="ECO:0007669"/>
    <property type="project" value="TreeGrafter"/>
</dbReference>
<dbReference type="FunCoup" id="Q6CWS7">
    <property type="interactions" value="61"/>
</dbReference>
<evidence type="ECO:0000313" key="12">
    <source>
        <dbReference type="Proteomes" id="UP000000598"/>
    </source>
</evidence>
<feature type="domain" description="HeH/LEM" evidence="10">
    <location>
        <begin position="25"/>
        <end position="59"/>
    </location>
</feature>
<keyword evidence="5 8" id="KW-0472">Membrane</keyword>
<evidence type="ECO:0000256" key="5">
    <source>
        <dbReference type="ARBA" id="ARBA00023136"/>
    </source>
</evidence>
<dbReference type="PaxDb" id="284590-Q6CWS7"/>
<dbReference type="STRING" id="284590.Q6CWS7"/>
<accession>Q6CWS7</accession>
<gene>
    <name evidence="11" type="ORF">KLLA0_B01826g</name>
</gene>
<dbReference type="GO" id="GO:0034399">
    <property type="term" value="C:nuclear periphery"/>
    <property type="evidence" value="ECO:0007669"/>
    <property type="project" value="TreeGrafter"/>
</dbReference>
<evidence type="ECO:0000313" key="11">
    <source>
        <dbReference type="EMBL" id="CAH02005.1"/>
    </source>
</evidence>
<evidence type="ECO:0000259" key="10">
    <source>
        <dbReference type="Pfam" id="PF12949"/>
    </source>
</evidence>
<feature type="compositionally biased region" description="Basic and acidic residues" evidence="7">
    <location>
        <begin position="116"/>
        <end position="130"/>
    </location>
</feature>
<dbReference type="OMA" id="KWECGEL"/>
<feature type="compositionally biased region" description="Basic residues" evidence="7">
    <location>
        <begin position="154"/>
        <end position="164"/>
    </location>
</feature>
<comment type="subcellular location">
    <subcellularLocation>
        <location evidence="1">Nucleus inner membrane</location>
    </subcellularLocation>
</comment>
<dbReference type="GO" id="GO:0005637">
    <property type="term" value="C:nuclear inner membrane"/>
    <property type="evidence" value="ECO:0007669"/>
    <property type="project" value="UniProtKB-SubCell"/>
</dbReference>
<protein>
    <submittedName>
        <fullName evidence="11">KLLA0B01826p</fullName>
    </submittedName>
</protein>
<evidence type="ECO:0000256" key="4">
    <source>
        <dbReference type="ARBA" id="ARBA00022989"/>
    </source>
</evidence>
<dbReference type="EMBL" id="CR382122">
    <property type="protein sequence ID" value="CAH02005.1"/>
    <property type="molecule type" value="Genomic_DNA"/>
</dbReference>
<feature type="compositionally biased region" description="Basic and acidic residues" evidence="7">
    <location>
        <begin position="334"/>
        <end position="350"/>
    </location>
</feature>
<dbReference type="InterPro" id="IPR041885">
    <property type="entry name" value="MAN1_winged_helix_dom"/>
</dbReference>
<proteinExistence type="predicted"/>
<evidence type="ECO:0000256" key="3">
    <source>
        <dbReference type="ARBA" id="ARBA00022692"/>
    </source>
</evidence>
<dbReference type="RefSeq" id="XP_451612.1">
    <property type="nucleotide sequence ID" value="XM_451612.1"/>
</dbReference>
<feature type="domain" description="Man1/Src1-like C-terminal" evidence="9">
    <location>
        <begin position="421"/>
        <end position="777"/>
    </location>
</feature>
<sequence length="803" mass="91587">MSKEEDSSAADSSFNDSILKDDFDLSTLKIAQLKTVLTSNEIGFKAHDKKASLVKLVEDNLGSIRKNLEKDGGLSPLVIPSVKVTKKKRESKKRKSTTPESLEKSLTKAKAIKKSTIKEENEAKDGERPVSKKRKKRTKDEDGQRSDTEDTKPVKKTRKTKKKVKSEEIGSPIAKKITTKSPIKSPHRSLIIDKFESSDDASDETGKDDSFINFSIKKTAKPKKSEFPEANSILSDIPNEQSLKTRAEFPSVTDSSLNPSTSESTPIKKKVEDSKPAKTLQKVEQESVKKELPEVPATELPTLREVKKLQEQVNQSIITETGEESDTTITKAETFAKDEESEEEVPKSATEEQSENLLEDENEVDGGDEGERTIVKDPTSIIEAAKNKTDEIPTQETNISSIIRKGLISTGRFLLKVISFLLILLPILFALWYREQRIAVGFCASEVDIPTLGREYSNPYINEFENQLERFKPHCIPCPSDAICYPYLEIKCKPGYIVEESPLSLHGLIPVHAKCVKDSRKQKLVQEVVKKTLELLRTKNAQESCGEDEDDYKSGISNAELYEIFYESKKPWINDEEFDALWQQVEVDLKEEPEIIWRQLPTRSGNNTISGDSNDIDTSNWDVEIERPEGHFQETEFQQGYFRSTSKKYIGLKCQFERQVHTTWKRYQRIILTVVSLLVIVQLLKRYISKKLQERERIEKISQQVIKRLQQAIILQKQPRYMSSVQLRDLILNDMNDLNEKNRLWALTTKKLDGNTNVKSTLMEIHGEIMKCWEWIGVLPFENESDEGSTKNKNNENDQKSQE</sequence>
<dbReference type="AlphaFoldDB" id="Q6CWS7"/>
<dbReference type="Pfam" id="PF12949">
    <property type="entry name" value="HeH"/>
    <property type="match status" value="1"/>
</dbReference>
<dbReference type="Pfam" id="PF09402">
    <property type="entry name" value="MSC"/>
    <property type="match status" value="1"/>
</dbReference>
<dbReference type="InterPro" id="IPR025856">
    <property type="entry name" value="HeH/LEM_domain"/>
</dbReference>
<feature type="compositionally biased region" description="Acidic residues" evidence="7">
    <location>
        <begin position="352"/>
        <end position="368"/>
    </location>
</feature>
<keyword evidence="6" id="KW-0539">Nucleus</keyword>
<dbReference type="PANTHER" id="PTHR47808">
    <property type="entry name" value="INNER NUCLEAR MEMBRANE PROTEIN HEH2-RELATED"/>
    <property type="match status" value="1"/>
</dbReference>
<feature type="compositionally biased region" description="Basic and acidic residues" evidence="7">
    <location>
        <begin position="788"/>
        <end position="803"/>
    </location>
</feature>
<keyword evidence="12" id="KW-1185">Reference proteome</keyword>
<dbReference type="InParanoid" id="Q6CWS7"/>
<organism evidence="11 12">
    <name type="scientific">Kluyveromyces lactis (strain ATCC 8585 / CBS 2359 / DSM 70799 / NBRC 1267 / NRRL Y-1140 / WM37)</name>
    <name type="common">Yeast</name>
    <name type="synonym">Candida sphaerica</name>
    <dbReference type="NCBI Taxonomy" id="284590"/>
    <lineage>
        <taxon>Eukaryota</taxon>
        <taxon>Fungi</taxon>
        <taxon>Dikarya</taxon>
        <taxon>Ascomycota</taxon>
        <taxon>Saccharomycotina</taxon>
        <taxon>Saccharomycetes</taxon>
        <taxon>Saccharomycetales</taxon>
        <taxon>Saccharomycetaceae</taxon>
        <taxon>Kluyveromyces</taxon>
    </lineage>
</organism>
<dbReference type="InterPro" id="IPR044780">
    <property type="entry name" value="Heh2/Src1"/>
</dbReference>
<dbReference type="PANTHER" id="PTHR47808:SF2">
    <property type="entry name" value="LEM DOMAIN-CONTAINING PROTEIN 2"/>
    <property type="match status" value="1"/>
</dbReference>
<dbReference type="GO" id="GO:0071763">
    <property type="term" value="P:nuclear membrane organization"/>
    <property type="evidence" value="ECO:0007669"/>
    <property type="project" value="TreeGrafter"/>
</dbReference>
<keyword evidence="2" id="KW-0597">Phosphoprotein</keyword>
<evidence type="ECO:0000256" key="6">
    <source>
        <dbReference type="ARBA" id="ARBA00023242"/>
    </source>
</evidence>
<feature type="region of interest" description="Disordered" evidence="7">
    <location>
        <begin position="66"/>
        <end position="296"/>
    </location>
</feature>
<name>Q6CWS7_KLULA</name>
<evidence type="ECO:0000259" key="9">
    <source>
        <dbReference type="Pfam" id="PF09402"/>
    </source>
</evidence>
<dbReference type="eggNOG" id="ENOG502QVG5">
    <property type="taxonomic scope" value="Eukaryota"/>
</dbReference>
<feature type="compositionally biased region" description="Polar residues" evidence="7">
    <location>
        <begin position="232"/>
        <end position="244"/>
    </location>
</feature>
<dbReference type="Proteomes" id="UP000000598">
    <property type="component" value="Chromosome B"/>
</dbReference>
<feature type="compositionally biased region" description="Basic and acidic residues" evidence="7">
    <location>
        <begin position="138"/>
        <end position="153"/>
    </location>
</feature>
<evidence type="ECO:0000256" key="8">
    <source>
        <dbReference type="SAM" id="Phobius"/>
    </source>
</evidence>
<dbReference type="HOGENOM" id="CLU_010838_0_0_1"/>
<dbReference type="GeneID" id="2896983"/>
<evidence type="ECO:0000256" key="1">
    <source>
        <dbReference type="ARBA" id="ARBA00004540"/>
    </source>
</evidence>
<reference evidence="11 12" key="1">
    <citation type="journal article" date="2004" name="Nature">
        <title>Genome evolution in yeasts.</title>
        <authorList>
            <consortium name="Genolevures"/>
            <person name="Dujon B."/>
            <person name="Sherman D."/>
            <person name="Fischer G."/>
            <person name="Durrens P."/>
            <person name="Casaregola S."/>
            <person name="Lafontaine I."/>
            <person name="de Montigny J."/>
            <person name="Marck C."/>
            <person name="Neuveglise C."/>
            <person name="Talla E."/>
            <person name="Goffard N."/>
            <person name="Frangeul L."/>
            <person name="Aigle M."/>
            <person name="Anthouard V."/>
            <person name="Babour A."/>
            <person name="Barbe V."/>
            <person name="Barnay S."/>
            <person name="Blanchin S."/>
            <person name="Beckerich J.M."/>
            <person name="Beyne E."/>
            <person name="Bleykasten C."/>
            <person name="Boisrame A."/>
            <person name="Boyer J."/>
            <person name="Cattolico L."/>
            <person name="Confanioleri F."/>
            <person name="de Daruvar A."/>
            <person name="Despons L."/>
            <person name="Fabre E."/>
            <person name="Fairhead C."/>
            <person name="Ferry-Dumazet H."/>
            <person name="Groppi A."/>
            <person name="Hantraye F."/>
            <person name="Hennequin C."/>
            <person name="Jauniaux N."/>
            <person name="Joyet P."/>
            <person name="Kachouri R."/>
            <person name="Kerrest A."/>
            <person name="Koszul R."/>
            <person name="Lemaire M."/>
            <person name="Lesur I."/>
            <person name="Ma L."/>
            <person name="Muller H."/>
            <person name="Nicaud J.M."/>
            <person name="Nikolski M."/>
            <person name="Oztas S."/>
            <person name="Ozier-Kalogeropoulos O."/>
            <person name="Pellenz S."/>
            <person name="Potier S."/>
            <person name="Richard G.F."/>
            <person name="Straub M.L."/>
            <person name="Suleau A."/>
            <person name="Swennene D."/>
            <person name="Tekaia F."/>
            <person name="Wesolowski-Louvel M."/>
            <person name="Westhof E."/>
            <person name="Wirth B."/>
            <person name="Zeniou-Meyer M."/>
            <person name="Zivanovic I."/>
            <person name="Bolotin-Fukuhara M."/>
            <person name="Thierry A."/>
            <person name="Bouchier C."/>
            <person name="Caudron B."/>
            <person name="Scarpelli C."/>
            <person name="Gaillardin C."/>
            <person name="Weissenbach J."/>
            <person name="Wincker P."/>
            <person name="Souciet J.L."/>
        </authorList>
    </citation>
    <scope>NUCLEOTIDE SEQUENCE [LARGE SCALE GENOMIC DNA]</scope>
    <source>
        <strain evidence="12">ATCC 8585 / CBS 2359 / DSM 70799 / NBRC 1267 / NRRL Y-1140 / WM37</strain>
    </source>
</reference>
<keyword evidence="4 8" id="KW-1133">Transmembrane helix</keyword>
<evidence type="ECO:0000256" key="2">
    <source>
        <dbReference type="ARBA" id="ARBA00022553"/>
    </source>
</evidence>
<dbReference type="Gene3D" id="1.10.10.1180">
    <property type="entry name" value="MAN1, winged-helix domain"/>
    <property type="match status" value="1"/>
</dbReference>
<feature type="compositionally biased region" description="Polar residues" evidence="7">
    <location>
        <begin position="252"/>
        <end position="265"/>
    </location>
</feature>
<dbReference type="InterPro" id="IPR018996">
    <property type="entry name" value="Man1/Src1-like_C"/>
</dbReference>
<dbReference type="CDD" id="cd12935">
    <property type="entry name" value="LEM_like"/>
    <property type="match status" value="1"/>
</dbReference>
<keyword evidence="3 8" id="KW-0812">Transmembrane</keyword>
<feature type="compositionally biased region" description="Basic and acidic residues" evidence="7">
    <location>
        <begin position="269"/>
        <end position="293"/>
    </location>
</feature>
<feature type="region of interest" description="Disordered" evidence="7">
    <location>
        <begin position="784"/>
        <end position="803"/>
    </location>
</feature>